<proteinExistence type="predicted"/>
<organism evidence="2 3">
    <name type="scientific">Sclerotinia sclerotiorum (strain ATCC 18683 / 1980 / Ss-1)</name>
    <name type="common">White mold</name>
    <name type="synonym">Whetzelinia sclerotiorum</name>
    <dbReference type="NCBI Taxonomy" id="665079"/>
    <lineage>
        <taxon>Eukaryota</taxon>
        <taxon>Fungi</taxon>
        <taxon>Dikarya</taxon>
        <taxon>Ascomycota</taxon>
        <taxon>Pezizomycotina</taxon>
        <taxon>Leotiomycetes</taxon>
        <taxon>Helotiales</taxon>
        <taxon>Sclerotiniaceae</taxon>
        <taxon>Sclerotinia</taxon>
    </lineage>
</organism>
<protein>
    <submittedName>
        <fullName evidence="2">Uncharacterized protein</fullName>
    </submittedName>
</protein>
<dbReference type="RefSeq" id="XP_001589879.1">
    <property type="nucleotide sequence ID" value="XM_001589829.1"/>
</dbReference>
<sequence>MERPIEGGFGAARSKTSSGTGVGVGRQPNHIYEPHRYPDAKGSQPASLNWNASYLDETKPSFGEQLGVRRTI</sequence>
<dbReference type="AlphaFoldDB" id="A0A1D9QKV8"/>
<feature type="region of interest" description="Disordered" evidence="1">
    <location>
        <begin position="1"/>
        <end position="45"/>
    </location>
</feature>
<gene>
    <name evidence="2" type="ORF">sscle_15g103650</name>
</gene>
<evidence type="ECO:0000313" key="3">
    <source>
        <dbReference type="Proteomes" id="UP000177798"/>
    </source>
</evidence>
<name>A0A1D9QKV8_SCLS1</name>
<dbReference type="EMBL" id="CP017828">
    <property type="protein sequence ID" value="APA15595.1"/>
    <property type="molecule type" value="Genomic_DNA"/>
</dbReference>
<dbReference type="Proteomes" id="UP000177798">
    <property type="component" value="Chromosome 15"/>
</dbReference>
<reference evidence="3" key="1">
    <citation type="journal article" date="2017" name="Genome Biol. Evol.">
        <title>The complete genome sequence of the phytopathogenic fungus Sclerotinia sclerotiorum reveals insights into the genome architecture of broad host range pathogens.</title>
        <authorList>
            <person name="Derbyshire M."/>
            <person name="Denton-Giles M."/>
            <person name="Hegedus D."/>
            <person name="Seifbarghy S."/>
            <person name="Rollins J."/>
            <person name="van Kan J."/>
            <person name="Seidl M.F."/>
            <person name="Faino L."/>
            <person name="Mbengue M."/>
            <person name="Navaud O."/>
            <person name="Raffaele S."/>
            <person name="Hammond-Kosack K."/>
            <person name="Heard S."/>
            <person name="Oliver R."/>
        </authorList>
    </citation>
    <scope>NUCLEOTIDE SEQUENCE [LARGE SCALE GENOMIC DNA]</scope>
    <source>
        <strain evidence="3">ATCC 18683 / 1980 / Ss-1</strain>
    </source>
</reference>
<accession>A0A1D9QKV8</accession>
<evidence type="ECO:0000256" key="1">
    <source>
        <dbReference type="SAM" id="MobiDB-lite"/>
    </source>
</evidence>
<evidence type="ECO:0000313" key="2">
    <source>
        <dbReference type="EMBL" id="APA15595.1"/>
    </source>
</evidence>
<dbReference type="VEuPathDB" id="FungiDB:sscle_15g103650"/>
<dbReference type="KEGG" id="ssl:SS1G_09601"/>